<proteinExistence type="predicted"/>
<gene>
    <name evidence="1" type="ORF">OIU79_025007</name>
</gene>
<dbReference type="Proteomes" id="UP001151532">
    <property type="component" value="Chromosome 15Z"/>
</dbReference>
<evidence type="ECO:0000313" key="1">
    <source>
        <dbReference type="EMBL" id="KAJ6760052.1"/>
    </source>
</evidence>
<organism evidence="1 2">
    <name type="scientific">Salix purpurea</name>
    <name type="common">Purple osier willow</name>
    <dbReference type="NCBI Taxonomy" id="77065"/>
    <lineage>
        <taxon>Eukaryota</taxon>
        <taxon>Viridiplantae</taxon>
        <taxon>Streptophyta</taxon>
        <taxon>Embryophyta</taxon>
        <taxon>Tracheophyta</taxon>
        <taxon>Spermatophyta</taxon>
        <taxon>Magnoliopsida</taxon>
        <taxon>eudicotyledons</taxon>
        <taxon>Gunneridae</taxon>
        <taxon>Pentapetalae</taxon>
        <taxon>rosids</taxon>
        <taxon>fabids</taxon>
        <taxon>Malpighiales</taxon>
        <taxon>Salicaceae</taxon>
        <taxon>Saliceae</taxon>
        <taxon>Salix</taxon>
    </lineage>
</organism>
<reference evidence="1" key="2">
    <citation type="journal article" date="2023" name="Int. J. Mol. Sci.">
        <title>De Novo Assembly and Annotation of 11 Diverse Shrub Willow (Salix) Genomes Reveals Novel Gene Organization in Sex-Linked Regions.</title>
        <authorList>
            <person name="Hyden B."/>
            <person name="Feng K."/>
            <person name="Yates T.B."/>
            <person name="Jawdy S."/>
            <person name="Cereghino C."/>
            <person name="Smart L.B."/>
            <person name="Muchero W."/>
        </authorList>
    </citation>
    <scope>NUCLEOTIDE SEQUENCE</scope>
    <source>
        <tissue evidence="1">Shoot tip</tissue>
    </source>
</reference>
<comment type="caution">
    <text evidence="1">The sequence shown here is derived from an EMBL/GenBank/DDBJ whole genome shotgun (WGS) entry which is preliminary data.</text>
</comment>
<evidence type="ECO:0000313" key="2">
    <source>
        <dbReference type="Proteomes" id="UP001151532"/>
    </source>
</evidence>
<accession>A0A9Q0W3W9</accession>
<name>A0A9Q0W3W9_SALPP</name>
<sequence length="65" mass="7733">MSLNLICGALYVEEHGKNRWTKLFAIPIDHDKLTNLKRVFFLSRLRCCNKYCFKFGVFKVSRLFC</sequence>
<dbReference type="EMBL" id="JAPFFK010000006">
    <property type="protein sequence ID" value="KAJ6760052.1"/>
    <property type="molecule type" value="Genomic_DNA"/>
</dbReference>
<protein>
    <submittedName>
        <fullName evidence="1">Uncharacterized protein</fullName>
    </submittedName>
</protein>
<keyword evidence="2" id="KW-1185">Reference proteome</keyword>
<dbReference type="AlphaFoldDB" id="A0A9Q0W3W9"/>
<reference evidence="1" key="1">
    <citation type="submission" date="2022-11" db="EMBL/GenBank/DDBJ databases">
        <authorList>
            <person name="Hyden B.L."/>
            <person name="Feng K."/>
            <person name="Yates T."/>
            <person name="Jawdy S."/>
            <person name="Smart L.B."/>
            <person name="Muchero W."/>
        </authorList>
    </citation>
    <scope>NUCLEOTIDE SEQUENCE</scope>
    <source>
        <tissue evidence="1">Shoot tip</tissue>
    </source>
</reference>